<keyword evidence="3" id="KW-1185">Reference proteome</keyword>
<proteinExistence type="predicted"/>
<evidence type="ECO:0000313" key="3">
    <source>
        <dbReference type="Proteomes" id="UP000824334"/>
    </source>
</evidence>
<dbReference type="Proteomes" id="UP000824334">
    <property type="component" value="Chromosome"/>
</dbReference>
<reference evidence="2 3" key="1">
    <citation type="submission" date="2021-07" db="EMBL/GenBank/DDBJ databases">
        <title>Isolation and characterization of bacteria from a gold mining with a capacity of golden bioaccumulation.</title>
        <authorList>
            <person name="Yang X.J."/>
        </authorList>
    </citation>
    <scope>NUCLEOTIDE SEQUENCE [LARGE SCALE GENOMIC DNA]</scope>
    <source>
        <strain evidence="2 3">Au29</strain>
    </source>
</reference>
<gene>
    <name evidence="2" type="ORF">KWG56_07100</name>
</gene>
<feature type="signal peptide" evidence="1">
    <location>
        <begin position="1"/>
        <end position="20"/>
    </location>
</feature>
<feature type="chain" id="PRO_5045384329" evidence="1">
    <location>
        <begin position="21"/>
        <end position="231"/>
    </location>
</feature>
<dbReference type="GeneID" id="94375025"/>
<dbReference type="PROSITE" id="PS51257">
    <property type="entry name" value="PROKAR_LIPOPROTEIN"/>
    <property type="match status" value="1"/>
</dbReference>
<protein>
    <submittedName>
        <fullName evidence="2">Uncharacterized protein</fullName>
    </submittedName>
</protein>
<evidence type="ECO:0000313" key="2">
    <source>
        <dbReference type="EMBL" id="QYC11717.1"/>
    </source>
</evidence>
<evidence type="ECO:0000256" key="1">
    <source>
        <dbReference type="SAM" id="SignalP"/>
    </source>
</evidence>
<keyword evidence="1" id="KW-0732">Signal</keyword>
<dbReference type="EMBL" id="CP080034">
    <property type="protein sequence ID" value="QYC11717.1"/>
    <property type="molecule type" value="Genomic_DNA"/>
</dbReference>
<accession>A0ABX8TNP6</accession>
<dbReference type="RefSeq" id="WP_219354246.1">
    <property type="nucleotide sequence ID" value="NZ_CP080034.1"/>
</dbReference>
<organism evidence="2 3">
    <name type="scientific">Brevundimonas nasdae</name>
    <dbReference type="NCBI Taxonomy" id="172043"/>
    <lineage>
        <taxon>Bacteria</taxon>
        <taxon>Pseudomonadati</taxon>
        <taxon>Pseudomonadota</taxon>
        <taxon>Alphaproteobacteria</taxon>
        <taxon>Caulobacterales</taxon>
        <taxon>Caulobacteraceae</taxon>
        <taxon>Brevundimonas</taxon>
    </lineage>
</organism>
<name>A0ABX8TNP6_9CAUL</name>
<sequence>MRALTACLALLVCMPSAALACSSPSYSESGLRIQADRLAERMVAAAAFIEVVVVDSITPWDTTTFFAKERAEALASARPEWASAIAADYDAYQAEYQTLKASTVTFRAVEILKGSPQQPFSAGGFVTTDENADYDLADLTDRIPASGPLPSADNLYNWYPITDLNQHGGRGSCSTPIAVRPNGRYLVFRAADGELLRGALPTMTTTLRRRGFSVDGPNFEAVSEPHDLWLD</sequence>